<keyword evidence="3" id="KW-1185">Reference proteome</keyword>
<organism evidence="2 3">
    <name type="scientific">Shimia thalassica</name>
    <dbReference type="NCBI Taxonomy" id="1715693"/>
    <lineage>
        <taxon>Bacteria</taxon>
        <taxon>Pseudomonadati</taxon>
        <taxon>Pseudomonadota</taxon>
        <taxon>Alphaproteobacteria</taxon>
        <taxon>Rhodobacterales</taxon>
        <taxon>Roseobacteraceae</taxon>
    </lineage>
</organism>
<protein>
    <submittedName>
        <fullName evidence="2">Periplasmic glucans biosynthesis protein</fullName>
    </submittedName>
</protein>
<feature type="region of interest" description="Disordered" evidence="1">
    <location>
        <begin position="1"/>
        <end position="30"/>
    </location>
</feature>
<dbReference type="STRING" id="1715693.PH7735_03235"/>
<proteinExistence type="predicted"/>
<dbReference type="AlphaFoldDB" id="A0A0P1IEC4"/>
<evidence type="ECO:0000256" key="1">
    <source>
        <dbReference type="SAM" id="MobiDB-lite"/>
    </source>
</evidence>
<name>A0A0P1IEC4_9RHOB</name>
<reference evidence="3" key="1">
    <citation type="submission" date="2015-09" db="EMBL/GenBank/DDBJ databases">
        <authorList>
            <person name="Rodrigo-Torres Lidia"/>
            <person name="Arahal R.David."/>
        </authorList>
    </citation>
    <scope>NUCLEOTIDE SEQUENCE [LARGE SCALE GENOMIC DNA]</scope>
    <source>
        <strain evidence="3">CECT 7735</strain>
    </source>
</reference>
<accession>A0A0P1IEC4</accession>
<evidence type="ECO:0000313" key="2">
    <source>
        <dbReference type="EMBL" id="CUK08363.1"/>
    </source>
</evidence>
<dbReference type="Proteomes" id="UP000051870">
    <property type="component" value="Unassembled WGS sequence"/>
</dbReference>
<gene>
    <name evidence="2" type="ORF">PH7735_03235</name>
</gene>
<feature type="region of interest" description="Disordered" evidence="1">
    <location>
        <begin position="44"/>
        <end position="68"/>
    </location>
</feature>
<evidence type="ECO:0000313" key="3">
    <source>
        <dbReference type="Proteomes" id="UP000051870"/>
    </source>
</evidence>
<sequence>MESNVSPMNKAHAAPRCTAKSKRTGERCKGPAVKGWSVCRFHGARGGHGSGKAHPAYKHGLRTRKAEESRKLVTALQRQLRDLDSWLKSGADE</sequence>
<dbReference type="EMBL" id="CYTW01000004">
    <property type="protein sequence ID" value="CUK08363.1"/>
    <property type="molecule type" value="Genomic_DNA"/>
</dbReference>